<evidence type="ECO:0000256" key="1">
    <source>
        <dbReference type="SAM" id="Phobius"/>
    </source>
</evidence>
<proteinExistence type="predicted"/>
<comment type="caution">
    <text evidence="2">The sequence shown here is derived from an EMBL/GenBank/DDBJ whole genome shotgun (WGS) entry which is preliminary data.</text>
</comment>
<evidence type="ECO:0000313" key="3">
    <source>
        <dbReference type="Proteomes" id="UP001382455"/>
    </source>
</evidence>
<gene>
    <name evidence="2" type="ORF">WAE96_11335</name>
</gene>
<name>A0ABU8ETF9_9GAMM</name>
<sequence length="68" mass="7506">MALFIILLLIANVLICYFCYFKASEKGYPKAIFAGLGAIPYFNLVVLVYLLFLPNVKAESLLNSKAAS</sequence>
<protein>
    <submittedName>
        <fullName evidence="2">Uncharacterized protein</fullName>
    </submittedName>
</protein>
<accession>A0ABU8ETF9</accession>
<keyword evidence="1" id="KW-0812">Transmembrane</keyword>
<keyword evidence="3" id="KW-1185">Reference proteome</keyword>
<feature type="transmembrane region" description="Helical" evidence="1">
    <location>
        <begin position="32"/>
        <end position="52"/>
    </location>
</feature>
<keyword evidence="1" id="KW-1133">Transmembrane helix</keyword>
<evidence type="ECO:0000313" key="2">
    <source>
        <dbReference type="EMBL" id="MEI4550259.1"/>
    </source>
</evidence>
<dbReference type="RefSeq" id="WP_010561903.1">
    <property type="nucleotide sequence ID" value="NZ_CP023398.1"/>
</dbReference>
<organism evidence="2 3">
    <name type="scientific">Pseudoalteromonas spongiae</name>
    <dbReference type="NCBI Taxonomy" id="298657"/>
    <lineage>
        <taxon>Bacteria</taxon>
        <taxon>Pseudomonadati</taxon>
        <taxon>Pseudomonadota</taxon>
        <taxon>Gammaproteobacteria</taxon>
        <taxon>Alteromonadales</taxon>
        <taxon>Pseudoalteromonadaceae</taxon>
        <taxon>Pseudoalteromonas</taxon>
    </lineage>
</organism>
<dbReference type="EMBL" id="JBAWKS010000001">
    <property type="protein sequence ID" value="MEI4550259.1"/>
    <property type="molecule type" value="Genomic_DNA"/>
</dbReference>
<reference evidence="2 3" key="1">
    <citation type="submission" date="2023-12" db="EMBL/GenBank/DDBJ databases">
        <title>Friends and Foes: Symbiotic and Algicidal bacterial influence on Karenia brevis blooms.</title>
        <authorList>
            <person name="Fei C."/>
            <person name="Mohamed A.R."/>
            <person name="Booker A."/>
            <person name="Arshad M."/>
            <person name="Klass S."/>
            <person name="Ahn S."/>
            <person name="Gilbert P.M."/>
            <person name="Heil C.A."/>
            <person name="Martinez J.M."/>
            <person name="Amin S.A."/>
        </authorList>
    </citation>
    <scope>NUCLEOTIDE SEQUENCE [LARGE SCALE GENOMIC DNA]</scope>
    <source>
        <strain evidence="2 3">CE15</strain>
    </source>
</reference>
<dbReference type="Proteomes" id="UP001382455">
    <property type="component" value="Unassembled WGS sequence"/>
</dbReference>
<keyword evidence="1" id="KW-0472">Membrane</keyword>